<organism evidence="1 2">
    <name type="scientific">Nocardia sputorum</name>
    <dbReference type="NCBI Taxonomy" id="2984338"/>
    <lineage>
        <taxon>Bacteria</taxon>
        <taxon>Bacillati</taxon>
        <taxon>Actinomycetota</taxon>
        <taxon>Actinomycetes</taxon>
        <taxon>Mycobacteriales</taxon>
        <taxon>Nocardiaceae</taxon>
        <taxon>Nocardia</taxon>
    </lineage>
</organism>
<accession>A0ABM8CWS5</accession>
<dbReference type="EMBL" id="AP026978">
    <property type="protein sequence ID" value="BDT99443.1"/>
    <property type="molecule type" value="Genomic_DNA"/>
</dbReference>
<evidence type="ECO:0000313" key="1">
    <source>
        <dbReference type="EMBL" id="BDT99443.1"/>
    </source>
</evidence>
<keyword evidence="2" id="KW-1185">Reference proteome</keyword>
<evidence type="ECO:0000313" key="2">
    <source>
        <dbReference type="Proteomes" id="UP001317870"/>
    </source>
</evidence>
<gene>
    <name evidence="1" type="ORF">IFM12276_24720</name>
</gene>
<protein>
    <submittedName>
        <fullName evidence="1">Uncharacterized protein</fullName>
    </submittedName>
</protein>
<name>A0ABM8CWS5_9NOCA</name>
<proteinExistence type="predicted"/>
<reference evidence="1 2" key="1">
    <citation type="submission" date="2022-11" db="EMBL/GenBank/DDBJ databases">
        <title>Genome Sequencing of Nocardia sp. ON39_IFM12276 and assembly.</title>
        <authorList>
            <person name="Shimojima M."/>
            <person name="Toyokawa M."/>
            <person name="Uesaka K."/>
        </authorList>
    </citation>
    <scope>NUCLEOTIDE SEQUENCE [LARGE SCALE GENOMIC DNA]</scope>
    <source>
        <strain evidence="1 2">IFM 12276</strain>
    </source>
</reference>
<dbReference type="Proteomes" id="UP001317870">
    <property type="component" value="Chromosome"/>
</dbReference>
<sequence length="96" mass="10497">MWHSTGLARAVPHRFCEANTANDAGAVAEDYFWSIPTDELYGNYDQPKSLTLGQVSDSWRCGICSPVTSTRRDTTSCGSPTFYGPSAIPIPDSRHV</sequence>